<reference evidence="3" key="1">
    <citation type="journal article" date="2015" name="PLoS Genet.">
        <title>Genome Sequence and Transcriptome Analyses of Chrysochromulina tobin: Metabolic Tools for Enhanced Algal Fitness in the Prominent Order Prymnesiales (Haptophyceae).</title>
        <authorList>
            <person name="Hovde B.T."/>
            <person name="Deodato C.R."/>
            <person name="Hunsperger H.M."/>
            <person name="Ryken S.A."/>
            <person name="Yost W."/>
            <person name="Jha R.K."/>
            <person name="Patterson J."/>
            <person name="Monnat R.J. Jr."/>
            <person name="Barlow S.B."/>
            <person name="Starkenburg S.R."/>
            <person name="Cattolico R.A."/>
        </authorList>
    </citation>
    <scope>NUCLEOTIDE SEQUENCE</scope>
    <source>
        <strain evidence="3">CCMP291</strain>
    </source>
</reference>
<accession>A0A0M0KF64</accession>
<keyword evidence="3" id="KW-1185">Reference proteome</keyword>
<evidence type="ECO:0000313" key="3">
    <source>
        <dbReference type="Proteomes" id="UP000037460"/>
    </source>
</evidence>
<name>A0A0M0KF64_9EUKA</name>
<evidence type="ECO:0000256" key="1">
    <source>
        <dbReference type="SAM" id="MobiDB-lite"/>
    </source>
</evidence>
<dbReference type="EMBL" id="JWZX01000601">
    <property type="protein sequence ID" value="KOO37063.1"/>
    <property type="molecule type" value="Genomic_DNA"/>
</dbReference>
<feature type="region of interest" description="Disordered" evidence="1">
    <location>
        <begin position="188"/>
        <end position="212"/>
    </location>
</feature>
<dbReference type="OrthoDB" id="78449at2759"/>
<proteinExistence type="predicted"/>
<comment type="caution">
    <text evidence="2">The sequence shown here is derived from an EMBL/GenBank/DDBJ whole genome shotgun (WGS) entry which is preliminary data.</text>
</comment>
<sequence length="352" mass="37485">MNEADAPLSHSDVAAIMHGMISEHLAKRHASVCRLLGVPSCEPAFDALRANLAAEGRSLGGQKELGCKPKEALERLRLVCVEQMAKGGGTGADNFGLKVRKELKTLINKLTGSEQLGPQAARLHTSMIGNWGIRGAVKELSEAAYLRSLDPRLKKLQQWHAEATAANGQPTPVDAVTADAPVPVASVELSEKENESAQPSERSEAPSVAEGACLGGSTEDAVAGAAASGAVALIRGLATVRAKTLMSKRIKGAPAPPITVKANDGEKEIDDAWQAFKVAFGREGTALIVHHKNHYSLVFALREWTEAEGTAVREVLTARKGQRPTAWVPWDEIHGLIARWAGYAVIQVSREV</sequence>
<protein>
    <submittedName>
        <fullName evidence="2">Uncharacterized protein</fullName>
    </submittedName>
</protein>
<dbReference type="AlphaFoldDB" id="A0A0M0KF64"/>
<evidence type="ECO:0000313" key="2">
    <source>
        <dbReference type="EMBL" id="KOO37063.1"/>
    </source>
</evidence>
<dbReference type="Proteomes" id="UP000037460">
    <property type="component" value="Unassembled WGS sequence"/>
</dbReference>
<gene>
    <name evidence="2" type="ORF">Ctob_011021</name>
</gene>
<organism evidence="2 3">
    <name type="scientific">Chrysochromulina tobinii</name>
    <dbReference type="NCBI Taxonomy" id="1460289"/>
    <lineage>
        <taxon>Eukaryota</taxon>
        <taxon>Haptista</taxon>
        <taxon>Haptophyta</taxon>
        <taxon>Prymnesiophyceae</taxon>
        <taxon>Prymnesiales</taxon>
        <taxon>Chrysochromulinaceae</taxon>
        <taxon>Chrysochromulina</taxon>
    </lineage>
</organism>